<dbReference type="PROSITE" id="PS51819">
    <property type="entry name" value="VOC"/>
    <property type="match status" value="1"/>
</dbReference>
<dbReference type="EMBL" id="WBMS02000003">
    <property type="protein sequence ID" value="MVZ99746.1"/>
    <property type="molecule type" value="Genomic_DNA"/>
</dbReference>
<gene>
    <name evidence="2" type="ORF">F8568_005015</name>
</gene>
<dbReference type="Gene3D" id="3.10.180.10">
    <property type="entry name" value="2,3-Dihydroxybiphenyl 1,2-Dioxygenase, domain 1"/>
    <property type="match status" value="1"/>
</dbReference>
<comment type="caution">
    <text evidence="2">The sequence shown here is derived from an EMBL/GenBank/DDBJ whole genome shotgun (WGS) entry which is preliminary data.</text>
</comment>
<feature type="domain" description="VOC" evidence="1">
    <location>
        <begin position="4"/>
        <end position="128"/>
    </location>
</feature>
<accession>A0A6I4M6G4</accession>
<dbReference type="AlphaFoldDB" id="A0A6I4M6G4"/>
<evidence type="ECO:0000313" key="3">
    <source>
        <dbReference type="Proteomes" id="UP000462055"/>
    </source>
</evidence>
<proteinExistence type="predicted"/>
<evidence type="ECO:0000259" key="1">
    <source>
        <dbReference type="PROSITE" id="PS51819"/>
    </source>
</evidence>
<dbReference type="InterPro" id="IPR037523">
    <property type="entry name" value="VOC_core"/>
</dbReference>
<dbReference type="InterPro" id="IPR029068">
    <property type="entry name" value="Glyas_Bleomycin-R_OHBP_Dase"/>
</dbReference>
<dbReference type="InterPro" id="IPR004360">
    <property type="entry name" value="Glyas_Fos-R_dOase_dom"/>
</dbReference>
<dbReference type="SUPFAM" id="SSF54593">
    <property type="entry name" value="Glyoxalase/Bleomycin resistance protein/Dihydroxybiphenyl dioxygenase"/>
    <property type="match status" value="1"/>
</dbReference>
<dbReference type="Proteomes" id="UP000462055">
    <property type="component" value="Unassembled WGS sequence"/>
</dbReference>
<reference evidence="2" key="1">
    <citation type="submission" date="2019-12" db="EMBL/GenBank/DDBJ databases">
        <title>Actinomadura physcomitrii sp. nov., a novel actinomycete isolated from moss [Physcomitrium sphaericum (Ludw) Fuernr].</title>
        <authorList>
            <person name="Zhuang X."/>
        </authorList>
    </citation>
    <scope>NUCLEOTIDE SEQUENCE [LARGE SCALE GENOMIC DNA]</scope>
    <source>
        <strain evidence="2">LD22</strain>
    </source>
</reference>
<dbReference type="PANTHER" id="PTHR36503">
    <property type="entry name" value="BLR2520 PROTEIN"/>
    <property type="match status" value="1"/>
</dbReference>
<dbReference type="Pfam" id="PF00903">
    <property type="entry name" value="Glyoxalase"/>
    <property type="match status" value="1"/>
</dbReference>
<protein>
    <submittedName>
        <fullName evidence="2">Glyoxalase</fullName>
    </submittedName>
</protein>
<sequence length="141" mass="15527">MSPTMNTIDLIVTDMEAAIAFYGRLDVHFKVDPQYPDHADGDLANGMHLMLDTAGFRGSTTPGWTEPAGGPRTFLAFEFGAPADVDAKYAELTEAGYEGLREPWDAFWGMRYSSVLDADGNGVDLYARLPEETVPCREESR</sequence>
<name>A0A6I4M6G4_9ACTN</name>
<organism evidence="2 3">
    <name type="scientific">Actinomadura physcomitrii</name>
    <dbReference type="NCBI Taxonomy" id="2650748"/>
    <lineage>
        <taxon>Bacteria</taxon>
        <taxon>Bacillati</taxon>
        <taxon>Actinomycetota</taxon>
        <taxon>Actinomycetes</taxon>
        <taxon>Streptosporangiales</taxon>
        <taxon>Thermomonosporaceae</taxon>
        <taxon>Actinomadura</taxon>
    </lineage>
</organism>
<keyword evidence="3" id="KW-1185">Reference proteome</keyword>
<evidence type="ECO:0000313" key="2">
    <source>
        <dbReference type="EMBL" id="MVZ99746.1"/>
    </source>
</evidence>
<dbReference type="PANTHER" id="PTHR36503:SF3">
    <property type="entry name" value="BLR0126 PROTEIN"/>
    <property type="match status" value="1"/>
</dbReference>